<dbReference type="RefSeq" id="WP_149286116.1">
    <property type="nucleotide sequence ID" value="NZ_CP038437.2"/>
</dbReference>
<dbReference type="SUPFAM" id="SSF53850">
    <property type="entry name" value="Periplasmic binding protein-like II"/>
    <property type="match status" value="1"/>
</dbReference>
<dbReference type="GO" id="GO:0043565">
    <property type="term" value="F:sequence-specific DNA binding"/>
    <property type="evidence" value="ECO:0007669"/>
    <property type="project" value="TreeGrafter"/>
</dbReference>
<dbReference type="InterPro" id="IPR000847">
    <property type="entry name" value="LysR_HTH_N"/>
</dbReference>
<evidence type="ECO:0000256" key="2">
    <source>
        <dbReference type="ARBA" id="ARBA00023015"/>
    </source>
</evidence>
<evidence type="ECO:0000256" key="3">
    <source>
        <dbReference type="ARBA" id="ARBA00023125"/>
    </source>
</evidence>
<dbReference type="InterPro" id="IPR058163">
    <property type="entry name" value="LysR-type_TF_proteobact-type"/>
</dbReference>
<proteinExistence type="inferred from homology"/>
<sequence length="298" mass="32636">MSMRLPSLTSLRAFEAAARLRSFKKAAEELAVTPTAISHRIRDLEEYFESPLFLRKVREVELTPNGLTLFTAVRNGLESIAAGVEQVRNAGRASVTLSTTPAFASKWLVPRLASFQAEHPDIDLHVHASNTPVNLNSATADLAIRYGHGPFEGLAATLLMEDHFAPVACPSLLTTLGQDATQWPLIHFDWDRPLMVDLTWDAWAQAAGYASASLEHGICYSEESHAIQATVAGHGVALLSLLLVEEELDQGLLRVVSEPVLKGMSYHILKSRNRPTSEAVSAVEAWLTRMSRHAPETP</sequence>
<gene>
    <name evidence="6" type="ORF">E4T21_16645</name>
</gene>
<accession>A0A5C1NI55</accession>
<dbReference type="Pfam" id="PF00126">
    <property type="entry name" value="HTH_1"/>
    <property type="match status" value="1"/>
</dbReference>
<evidence type="ECO:0000256" key="4">
    <source>
        <dbReference type="ARBA" id="ARBA00023163"/>
    </source>
</evidence>
<evidence type="ECO:0000256" key="1">
    <source>
        <dbReference type="ARBA" id="ARBA00009437"/>
    </source>
</evidence>
<dbReference type="PANTHER" id="PTHR30537:SF26">
    <property type="entry name" value="GLYCINE CLEAVAGE SYSTEM TRANSCRIPTIONAL ACTIVATOR"/>
    <property type="match status" value="1"/>
</dbReference>
<protein>
    <submittedName>
        <fullName evidence="6">LysR family transcriptional regulator</fullName>
    </submittedName>
</protein>
<keyword evidence="3" id="KW-0238">DNA-binding</keyword>
<evidence type="ECO:0000259" key="5">
    <source>
        <dbReference type="PROSITE" id="PS50931"/>
    </source>
</evidence>
<dbReference type="PROSITE" id="PS50931">
    <property type="entry name" value="HTH_LYSR"/>
    <property type="match status" value="1"/>
</dbReference>
<dbReference type="Gene3D" id="3.40.190.10">
    <property type="entry name" value="Periplasmic binding protein-like II"/>
    <property type="match status" value="2"/>
</dbReference>
<reference evidence="6" key="1">
    <citation type="submission" date="2021-02" db="EMBL/GenBank/DDBJ databases">
        <title>Strain Y2R2, a novel species of the genus Halomonas.</title>
        <authorList>
            <person name="Huang H."/>
        </authorList>
    </citation>
    <scope>NUCLEOTIDE SEQUENCE</scope>
    <source>
        <strain evidence="6">Y2R2</strain>
    </source>
</reference>
<feature type="domain" description="HTH lysR-type" evidence="5">
    <location>
        <begin position="6"/>
        <end position="63"/>
    </location>
</feature>
<dbReference type="InterPro" id="IPR036388">
    <property type="entry name" value="WH-like_DNA-bd_sf"/>
</dbReference>
<name>A0A5C1NI55_9GAMM</name>
<keyword evidence="2" id="KW-0805">Transcription regulation</keyword>
<dbReference type="OrthoDB" id="6787458at2"/>
<dbReference type="InterPro" id="IPR005119">
    <property type="entry name" value="LysR_subst-bd"/>
</dbReference>
<dbReference type="EMBL" id="CP038437">
    <property type="protein sequence ID" value="QEM82994.1"/>
    <property type="molecule type" value="Genomic_DNA"/>
</dbReference>
<dbReference type="KEGG" id="hbh:E4T21_16645"/>
<dbReference type="Gene3D" id="1.10.10.10">
    <property type="entry name" value="Winged helix-like DNA-binding domain superfamily/Winged helix DNA-binding domain"/>
    <property type="match status" value="1"/>
</dbReference>
<dbReference type="Proteomes" id="UP000324285">
    <property type="component" value="Chromosome"/>
</dbReference>
<evidence type="ECO:0000313" key="6">
    <source>
        <dbReference type="EMBL" id="QEM82994.1"/>
    </source>
</evidence>
<dbReference type="GO" id="GO:0006351">
    <property type="term" value="P:DNA-templated transcription"/>
    <property type="evidence" value="ECO:0007669"/>
    <property type="project" value="TreeGrafter"/>
</dbReference>
<dbReference type="GO" id="GO:0003700">
    <property type="term" value="F:DNA-binding transcription factor activity"/>
    <property type="evidence" value="ECO:0007669"/>
    <property type="project" value="InterPro"/>
</dbReference>
<dbReference type="SUPFAM" id="SSF46785">
    <property type="entry name" value="Winged helix' DNA-binding domain"/>
    <property type="match status" value="1"/>
</dbReference>
<dbReference type="AlphaFoldDB" id="A0A5C1NI55"/>
<dbReference type="CDD" id="cd08432">
    <property type="entry name" value="PBP2_GcdR_TrpI_HvrB_AmpR_like"/>
    <property type="match status" value="1"/>
</dbReference>
<keyword evidence="4" id="KW-0804">Transcription</keyword>
<dbReference type="InterPro" id="IPR036390">
    <property type="entry name" value="WH_DNA-bd_sf"/>
</dbReference>
<comment type="similarity">
    <text evidence="1">Belongs to the LysR transcriptional regulatory family.</text>
</comment>
<dbReference type="PANTHER" id="PTHR30537">
    <property type="entry name" value="HTH-TYPE TRANSCRIPTIONAL REGULATOR"/>
    <property type="match status" value="1"/>
</dbReference>
<dbReference type="Pfam" id="PF03466">
    <property type="entry name" value="LysR_substrate"/>
    <property type="match status" value="1"/>
</dbReference>
<keyword evidence="7" id="KW-1185">Reference proteome</keyword>
<evidence type="ECO:0000313" key="7">
    <source>
        <dbReference type="Proteomes" id="UP000324285"/>
    </source>
</evidence>
<organism evidence="6 7">
    <name type="scientific">Halomonas binhaiensis</name>
    <dbReference type="NCBI Taxonomy" id="2562282"/>
    <lineage>
        <taxon>Bacteria</taxon>
        <taxon>Pseudomonadati</taxon>
        <taxon>Pseudomonadota</taxon>
        <taxon>Gammaproteobacteria</taxon>
        <taxon>Oceanospirillales</taxon>
        <taxon>Halomonadaceae</taxon>
        <taxon>Halomonas</taxon>
    </lineage>
</organism>